<dbReference type="SMART" id="SM00671">
    <property type="entry name" value="SEL1"/>
    <property type="match status" value="1"/>
</dbReference>
<organism evidence="1 2">
    <name type="scientific">Blepharisma stoltei</name>
    <dbReference type="NCBI Taxonomy" id="1481888"/>
    <lineage>
        <taxon>Eukaryota</taxon>
        <taxon>Sar</taxon>
        <taxon>Alveolata</taxon>
        <taxon>Ciliophora</taxon>
        <taxon>Postciliodesmatophora</taxon>
        <taxon>Heterotrichea</taxon>
        <taxon>Heterotrichida</taxon>
        <taxon>Blepharismidae</taxon>
        <taxon>Blepharisma</taxon>
    </lineage>
</organism>
<gene>
    <name evidence="1" type="ORF">BSTOLATCC_MIC66086</name>
</gene>
<dbReference type="EMBL" id="CAJZBQ010000064">
    <property type="protein sequence ID" value="CAG9336205.1"/>
    <property type="molecule type" value="Genomic_DNA"/>
</dbReference>
<proteinExistence type="predicted"/>
<keyword evidence="2" id="KW-1185">Reference proteome</keyword>
<evidence type="ECO:0000313" key="2">
    <source>
        <dbReference type="Proteomes" id="UP001162131"/>
    </source>
</evidence>
<comment type="caution">
    <text evidence="1">The sequence shown here is derived from an EMBL/GenBank/DDBJ whole genome shotgun (WGS) entry which is preliminary data.</text>
</comment>
<dbReference type="Proteomes" id="UP001162131">
    <property type="component" value="Unassembled WGS sequence"/>
</dbReference>
<dbReference type="AlphaFoldDB" id="A0AAU9K901"/>
<dbReference type="SUPFAM" id="SSF81901">
    <property type="entry name" value="HCP-like"/>
    <property type="match status" value="1"/>
</dbReference>
<dbReference type="InterPro" id="IPR011990">
    <property type="entry name" value="TPR-like_helical_dom_sf"/>
</dbReference>
<name>A0AAU9K901_9CILI</name>
<sequence>MEQNNTNTNNEENISVVPLVTSNFTDYFEDILHNDAASLLFQSEVDEKDIKILLKQIKLSLKDHNLSTRNKELLSQSGQIKCNDKSFSEDFDGFEPPELIYNELSKVGYTFYNSDSKNKWKIGHVLTKIAAENGNGEAMHNLGIDYMRGLGCEKNLKLACKWLSKSSVKGIGLSKSKLEEALRMAKAEEEEKNSKCMIF</sequence>
<accession>A0AAU9K901</accession>
<reference evidence="1" key="1">
    <citation type="submission" date="2021-09" db="EMBL/GenBank/DDBJ databases">
        <authorList>
            <consortium name="AG Swart"/>
            <person name="Singh M."/>
            <person name="Singh A."/>
            <person name="Seah K."/>
            <person name="Emmerich C."/>
        </authorList>
    </citation>
    <scope>NUCLEOTIDE SEQUENCE</scope>
    <source>
        <strain evidence="1">ATCC30299</strain>
    </source>
</reference>
<dbReference type="InterPro" id="IPR006597">
    <property type="entry name" value="Sel1-like"/>
</dbReference>
<dbReference type="Gene3D" id="1.25.40.10">
    <property type="entry name" value="Tetratricopeptide repeat domain"/>
    <property type="match status" value="1"/>
</dbReference>
<evidence type="ECO:0000313" key="1">
    <source>
        <dbReference type="EMBL" id="CAG9336205.1"/>
    </source>
</evidence>
<protein>
    <submittedName>
        <fullName evidence="1">Uncharacterized protein</fullName>
    </submittedName>
</protein>